<sequence length="199" mass="22446">MINYYHMNKRYKAFTLIELIVVMGILIILIALGIAIGRYAIQKSQDTYHKDAARNLYAALVKYKLDNKKYPELGSCSGCIEREFFSYALGYNGTTDQHILVPYIEEETKFDGGSDATYYYAVDIYDQQFVIVCVSLGGVDDQNQRGFYCTGDGIGILPEDTPILSQDIDSLESGDPSALSVLSLDDSDWRKKDYFTQSQ</sequence>
<accession>A0A0G0BML5</accession>
<evidence type="ECO:0000256" key="1">
    <source>
        <dbReference type="SAM" id="Phobius"/>
    </source>
</evidence>
<dbReference type="Gene3D" id="3.30.700.10">
    <property type="entry name" value="Glycoprotein, Type 4 Pilin"/>
    <property type="match status" value="1"/>
</dbReference>
<dbReference type="Proteomes" id="UP000033866">
    <property type="component" value="Unassembled WGS sequence"/>
</dbReference>
<comment type="caution">
    <text evidence="2">The sequence shown here is derived from an EMBL/GenBank/DDBJ whole genome shotgun (WGS) entry which is preliminary data.</text>
</comment>
<dbReference type="EMBL" id="LBPV01000037">
    <property type="protein sequence ID" value="KKP64906.1"/>
    <property type="molecule type" value="Genomic_DNA"/>
</dbReference>
<evidence type="ECO:0000313" key="3">
    <source>
        <dbReference type="Proteomes" id="UP000033866"/>
    </source>
</evidence>
<keyword evidence="1" id="KW-0812">Transmembrane</keyword>
<gene>
    <name evidence="2" type="ORF">UR61_C0037G0005</name>
</gene>
<feature type="transmembrane region" description="Helical" evidence="1">
    <location>
        <begin position="20"/>
        <end position="41"/>
    </location>
</feature>
<dbReference type="InterPro" id="IPR012902">
    <property type="entry name" value="N_methyl_site"/>
</dbReference>
<protein>
    <submittedName>
        <fullName evidence="2">Type II secretion system protein G</fullName>
    </submittedName>
</protein>
<dbReference type="AlphaFoldDB" id="A0A0G0BML5"/>
<proteinExistence type="predicted"/>
<dbReference type="SUPFAM" id="SSF54523">
    <property type="entry name" value="Pili subunits"/>
    <property type="match status" value="1"/>
</dbReference>
<keyword evidence="1" id="KW-1133">Transmembrane helix</keyword>
<evidence type="ECO:0000313" key="2">
    <source>
        <dbReference type="EMBL" id="KKP64906.1"/>
    </source>
</evidence>
<reference evidence="2 3" key="1">
    <citation type="journal article" date="2015" name="Nature">
        <title>rRNA introns, odd ribosomes, and small enigmatic genomes across a large radiation of phyla.</title>
        <authorList>
            <person name="Brown C.T."/>
            <person name="Hug L.A."/>
            <person name="Thomas B.C."/>
            <person name="Sharon I."/>
            <person name="Castelle C.J."/>
            <person name="Singh A."/>
            <person name="Wilkins M.J."/>
            <person name="Williams K.H."/>
            <person name="Banfield J.F."/>
        </authorList>
    </citation>
    <scope>NUCLEOTIDE SEQUENCE [LARGE SCALE GENOMIC DNA]</scope>
</reference>
<dbReference type="Pfam" id="PF07963">
    <property type="entry name" value="N_methyl"/>
    <property type="match status" value="1"/>
</dbReference>
<dbReference type="InterPro" id="IPR045584">
    <property type="entry name" value="Pilin-like"/>
</dbReference>
<organism evidence="2 3">
    <name type="scientific">candidate division WS6 bacterium GW2011_GWE1_34_7</name>
    <dbReference type="NCBI Taxonomy" id="1619093"/>
    <lineage>
        <taxon>Bacteria</taxon>
        <taxon>Candidatus Dojkabacteria</taxon>
    </lineage>
</organism>
<name>A0A0G0BML5_9BACT</name>
<keyword evidence="1" id="KW-0472">Membrane</keyword>